<name>A0A7T8KGI2_CALRO</name>
<feature type="compositionally biased region" description="Low complexity" evidence="1">
    <location>
        <begin position="8"/>
        <end position="18"/>
    </location>
</feature>
<evidence type="ECO:0000256" key="1">
    <source>
        <dbReference type="SAM" id="MobiDB-lite"/>
    </source>
</evidence>
<dbReference type="AlphaFoldDB" id="A0A7T8KGI2"/>
<reference evidence="3" key="1">
    <citation type="submission" date="2021-01" db="EMBL/GenBank/DDBJ databases">
        <title>Caligus Genome Assembly.</title>
        <authorList>
            <person name="Gallardo-Escarate C."/>
        </authorList>
    </citation>
    <scope>NUCLEOTIDE SEQUENCE [LARGE SCALE GENOMIC DNA]</scope>
</reference>
<evidence type="ECO:0000313" key="2">
    <source>
        <dbReference type="EMBL" id="QQP55512.1"/>
    </source>
</evidence>
<feature type="region of interest" description="Disordered" evidence="1">
    <location>
        <begin position="1"/>
        <end position="108"/>
    </location>
</feature>
<sequence>MTSSGPSTAAATTTTTTTPYMKKSLTLPRKRPTNKNGSSVLHNGSRIQAPSSRVNTTPSTHRGGGGSFGSNNSSVVSSTPAHKGTRPHHKFSQPGLPSPIVKHSRFKK</sequence>
<feature type="compositionally biased region" description="Polar residues" evidence="1">
    <location>
        <begin position="34"/>
        <end position="60"/>
    </location>
</feature>
<proteinExistence type="predicted"/>
<keyword evidence="3" id="KW-1185">Reference proteome</keyword>
<evidence type="ECO:0000313" key="3">
    <source>
        <dbReference type="Proteomes" id="UP000595437"/>
    </source>
</evidence>
<feature type="compositionally biased region" description="Low complexity" evidence="1">
    <location>
        <begin position="69"/>
        <end position="78"/>
    </location>
</feature>
<dbReference type="EMBL" id="CP045894">
    <property type="protein sequence ID" value="QQP55512.1"/>
    <property type="molecule type" value="Genomic_DNA"/>
</dbReference>
<gene>
    <name evidence="2" type="ORF">FKW44_008718</name>
</gene>
<dbReference type="Proteomes" id="UP000595437">
    <property type="component" value="Chromosome 5"/>
</dbReference>
<protein>
    <submittedName>
        <fullName evidence="2">Uncharacterized protein</fullName>
    </submittedName>
</protein>
<accession>A0A7T8KGI2</accession>
<organism evidence="2 3">
    <name type="scientific">Caligus rogercresseyi</name>
    <name type="common">Sea louse</name>
    <dbReference type="NCBI Taxonomy" id="217165"/>
    <lineage>
        <taxon>Eukaryota</taxon>
        <taxon>Metazoa</taxon>
        <taxon>Ecdysozoa</taxon>
        <taxon>Arthropoda</taxon>
        <taxon>Crustacea</taxon>
        <taxon>Multicrustacea</taxon>
        <taxon>Hexanauplia</taxon>
        <taxon>Copepoda</taxon>
        <taxon>Siphonostomatoida</taxon>
        <taxon>Caligidae</taxon>
        <taxon>Caligus</taxon>
    </lineage>
</organism>